<sequence>MDEKIRFNESINGQISVYNELLIYKLTSTTSLSIDRLRQALTLIIAKHEILRIALIYDQDKLIQKILPLSNDLFDLETTCVINDTHLKQIVLNEETNRALFDLEQGRVFRCHILRQSFTNNDDNNLKQEDIILFNFHHIAIDGSSIIVFINDLRQAFTMQVLSNNNEDSITYLDYAQYERLEDWSSARQYWNHALATLDNSIDQQNSFIRSGKGYTVTFDLDHDLVTNLNRFISQSNLTLFQVGLAAFFTFLFKMSNSQQLDLYTGIVVANRPQYQLQNMMGFFVNTLPFCLKIDPYESFTQLCHRIQQLWFDILPHSHLPYQEIVKLNPKLGTSFLRTLFLVETIMDNSEQNIEIDEGTTFNIIDRNLLARNTTKFDITCTLHEHRQNETISVTLNASLDVYDELTISTMAMRLKNIFDQLFSISSIYQFSLLLPHEVELMRDLNDNFLDYSQISCIHWDLAYQTHLHPQKVALVLENGSMTYGELIYYAQQLANHLITTYAVQPGQIVCQLIERSFEMVIGMIGIWMSGGVYTPLNLHDPDKQLNTCIQQSDAHLLLVHQPTHDQLLFQCLMINVDQIICFDHINEEITTCINFVNVTPEYISHIIFTNERSGLLKAVQLRHRNFISSIRSNHIQPMDTVLHHTSVNFDVHLLEIVGTLIMGGQVILLHPNGNLNILRDHKIDHSLPLPFDRYRLSDEHRTGRGISFSFDFGEDLSHDFLSYSSSHGITVEQLTLASYFAFLFKLTNGESDLCIGMNTNGRYKEELKSMIGMFVNAIPLRCRLDPHWSFHQLVEHVKDIITNSLKYSYFPLQRILNQYPNTIKPAFLETSFEFQSYTSKSSKNEVMIGNARLVAVPFSIKIGEDEIMSKFDFTLTIQHDLDIDQLSCTINASLDLFDRKTIDIITQRFHSMLEQLFNVEDVQINKPTHELSLILSDEKFLMKSMNNTQVIGVIAIEMAGGVYCPLSPRDPKHRLHMLSKKRKALQYLRSLCSIGEPFAVKLLDLIKTSTIPQCRIWNLYGQTETTIAATFHLVHIAADKKRIEIGVPLPNYHCIVQDEFLQSVVLGQEGYLLVGGVGVFLGYLGRNDLTSKSLVDIDGEMFYRTGDRARLDKNGFLHYQGRKDHQIKFHGQRIELVEIQQCLLDTSISACVVIKWNDDHLIAYVQSSDINAKQLRQHCQSHLPPHMIPSIFIILEKLPLNVNGKIDRKLLPPPSSYFFHPLQLNYTNNLQLIKPHDEIQIILHIVWCNMFQQQQISIDTNIFTIGGHSLILMQLYHRYQTTFHLGIKSLSITDLFQFPTIIGHAQFIRQAINIEKHFEDCWSPLHLIQAPASFAQERIFLDEKIRFSSKSNNKIYAIPLVFRVLSANTPISITRLHRAFQFVIMKHSILRTALDFSTNGIIIQHSLNVDNMIDDMKPYGFSIIDLHDDKDRGIIKPITEIINHRDLFDLTKGCVIQCHILRQYQLDDNLSFKNDNLLTKDDLILFNIHHSASI</sequence>
<accession>A0A814T368</accession>
<evidence type="ECO:0000256" key="1">
    <source>
        <dbReference type="ARBA" id="ARBA00022450"/>
    </source>
</evidence>
<dbReference type="Gene3D" id="3.40.50.12780">
    <property type="entry name" value="N-terminal domain of ligase-like"/>
    <property type="match status" value="2"/>
</dbReference>
<evidence type="ECO:0000313" key="5">
    <source>
        <dbReference type="Proteomes" id="UP000663889"/>
    </source>
</evidence>
<dbReference type="EMBL" id="CAJNOU010001129">
    <property type="protein sequence ID" value="CAF1156407.1"/>
    <property type="molecule type" value="Genomic_DNA"/>
</dbReference>
<evidence type="ECO:0000259" key="3">
    <source>
        <dbReference type="PROSITE" id="PS50075"/>
    </source>
</evidence>
<protein>
    <recommendedName>
        <fullName evidence="3">Carrier domain-containing protein</fullName>
    </recommendedName>
</protein>
<evidence type="ECO:0000256" key="2">
    <source>
        <dbReference type="ARBA" id="ARBA00022553"/>
    </source>
</evidence>
<dbReference type="GO" id="GO:0043041">
    <property type="term" value="P:amino acid activation for nonribosomal peptide biosynthetic process"/>
    <property type="evidence" value="ECO:0007669"/>
    <property type="project" value="TreeGrafter"/>
</dbReference>
<comment type="caution">
    <text evidence="4">The sequence shown here is derived from an EMBL/GenBank/DDBJ whole genome shotgun (WGS) entry which is preliminary data.</text>
</comment>
<gene>
    <name evidence="4" type="ORF">SEV965_LOCUS18729</name>
</gene>
<dbReference type="Gene3D" id="3.30.300.30">
    <property type="match status" value="1"/>
</dbReference>
<dbReference type="Pfam" id="PF00501">
    <property type="entry name" value="AMP-binding"/>
    <property type="match status" value="2"/>
</dbReference>
<dbReference type="SUPFAM" id="SSF47336">
    <property type="entry name" value="ACP-like"/>
    <property type="match status" value="1"/>
</dbReference>
<dbReference type="SUPFAM" id="SSF52777">
    <property type="entry name" value="CoA-dependent acyltransferases"/>
    <property type="match status" value="4"/>
</dbReference>
<organism evidence="4 5">
    <name type="scientific">Rotaria sordida</name>
    <dbReference type="NCBI Taxonomy" id="392033"/>
    <lineage>
        <taxon>Eukaryota</taxon>
        <taxon>Metazoa</taxon>
        <taxon>Spiralia</taxon>
        <taxon>Gnathifera</taxon>
        <taxon>Rotifera</taxon>
        <taxon>Eurotatoria</taxon>
        <taxon>Bdelloidea</taxon>
        <taxon>Philodinida</taxon>
        <taxon>Philodinidae</taxon>
        <taxon>Rotaria</taxon>
    </lineage>
</organism>
<dbReference type="Pfam" id="PF00550">
    <property type="entry name" value="PP-binding"/>
    <property type="match status" value="1"/>
</dbReference>
<dbReference type="SUPFAM" id="SSF56801">
    <property type="entry name" value="Acetyl-CoA synthetase-like"/>
    <property type="match status" value="2"/>
</dbReference>
<dbReference type="Gene3D" id="3.30.559.10">
    <property type="entry name" value="Chloramphenicol acetyltransferase-like domain"/>
    <property type="match status" value="2"/>
</dbReference>
<evidence type="ECO:0000313" key="4">
    <source>
        <dbReference type="EMBL" id="CAF1156407.1"/>
    </source>
</evidence>
<dbReference type="GO" id="GO:0031177">
    <property type="term" value="F:phosphopantetheine binding"/>
    <property type="evidence" value="ECO:0007669"/>
    <property type="project" value="TreeGrafter"/>
</dbReference>
<dbReference type="Proteomes" id="UP000663889">
    <property type="component" value="Unassembled WGS sequence"/>
</dbReference>
<dbReference type="InterPro" id="IPR001242">
    <property type="entry name" value="Condensation_dom"/>
</dbReference>
<dbReference type="GO" id="GO:0003824">
    <property type="term" value="F:catalytic activity"/>
    <property type="evidence" value="ECO:0007669"/>
    <property type="project" value="InterPro"/>
</dbReference>
<dbReference type="InterPro" id="IPR036736">
    <property type="entry name" value="ACP-like_sf"/>
</dbReference>
<dbReference type="PANTHER" id="PTHR45527:SF1">
    <property type="entry name" value="FATTY ACID SYNTHASE"/>
    <property type="match status" value="1"/>
</dbReference>
<dbReference type="InterPro" id="IPR045851">
    <property type="entry name" value="AMP-bd_C_sf"/>
</dbReference>
<reference evidence="4" key="1">
    <citation type="submission" date="2021-02" db="EMBL/GenBank/DDBJ databases">
        <authorList>
            <person name="Nowell W R."/>
        </authorList>
    </citation>
    <scope>NUCLEOTIDE SEQUENCE</scope>
</reference>
<dbReference type="PROSITE" id="PS50075">
    <property type="entry name" value="CARRIER"/>
    <property type="match status" value="1"/>
</dbReference>
<feature type="domain" description="Carrier" evidence="3">
    <location>
        <begin position="1235"/>
        <end position="1313"/>
    </location>
</feature>
<dbReference type="Gene3D" id="3.30.559.30">
    <property type="entry name" value="Nonribosomal peptide synthetase, condensation domain"/>
    <property type="match status" value="2"/>
</dbReference>
<keyword evidence="1" id="KW-0596">Phosphopantetheine</keyword>
<dbReference type="Gene3D" id="1.10.1200.10">
    <property type="entry name" value="ACP-like"/>
    <property type="match status" value="1"/>
</dbReference>
<dbReference type="GO" id="GO:0005737">
    <property type="term" value="C:cytoplasm"/>
    <property type="evidence" value="ECO:0007669"/>
    <property type="project" value="TreeGrafter"/>
</dbReference>
<name>A0A814T368_9BILA</name>
<dbReference type="GO" id="GO:0044550">
    <property type="term" value="P:secondary metabolite biosynthetic process"/>
    <property type="evidence" value="ECO:0007669"/>
    <property type="project" value="TreeGrafter"/>
</dbReference>
<proteinExistence type="predicted"/>
<keyword evidence="2" id="KW-0597">Phosphoprotein</keyword>
<dbReference type="Pfam" id="PF00668">
    <property type="entry name" value="Condensation"/>
    <property type="match status" value="2"/>
</dbReference>
<dbReference type="InterPro" id="IPR009081">
    <property type="entry name" value="PP-bd_ACP"/>
</dbReference>
<dbReference type="InterPro" id="IPR023213">
    <property type="entry name" value="CAT-like_dom_sf"/>
</dbReference>
<dbReference type="InterPro" id="IPR000873">
    <property type="entry name" value="AMP-dep_synth/lig_dom"/>
</dbReference>
<dbReference type="InterPro" id="IPR042099">
    <property type="entry name" value="ANL_N_sf"/>
</dbReference>
<dbReference type="PANTHER" id="PTHR45527">
    <property type="entry name" value="NONRIBOSOMAL PEPTIDE SYNTHETASE"/>
    <property type="match status" value="1"/>
</dbReference>